<organism evidence="4 5">
    <name type="scientific">Ulvibacter litoralis</name>
    <dbReference type="NCBI Taxonomy" id="227084"/>
    <lineage>
        <taxon>Bacteria</taxon>
        <taxon>Pseudomonadati</taxon>
        <taxon>Bacteroidota</taxon>
        <taxon>Flavobacteriia</taxon>
        <taxon>Flavobacteriales</taxon>
        <taxon>Flavobacteriaceae</taxon>
        <taxon>Ulvibacter</taxon>
    </lineage>
</organism>
<keyword evidence="1" id="KW-0802">TPR repeat</keyword>
<dbReference type="Proteomes" id="UP000199321">
    <property type="component" value="Unassembled WGS sequence"/>
</dbReference>
<dbReference type="PROSITE" id="PS50005">
    <property type="entry name" value="TPR"/>
    <property type="match status" value="1"/>
</dbReference>
<dbReference type="InterPro" id="IPR019734">
    <property type="entry name" value="TPR_rpt"/>
</dbReference>
<dbReference type="SMART" id="SM00028">
    <property type="entry name" value="TPR"/>
    <property type="match status" value="4"/>
</dbReference>
<dbReference type="RefSeq" id="WP_093140563.1">
    <property type="nucleotide sequence ID" value="NZ_BMWO01000001.1"/>
</dbReference>
<dbReference type="Gene3D" id="1.25.40.10">
    <property type="entry name" value="Tetratricopeptide repeat domain"/>
    <property type="match status" value="2"/>
</dbReference>
<evidence type="ECO:0000256" key="1">
    <source>
        <dbReference type="PROSITE-ProRule" id="PRU00339"/>
    </source>
</evidence>
<dbReference type="InterPro" id="IPR024983">
    <property type="entry name" value="CHAT_dom"/>
</dbReference>
<dbReference type="PANTHER" id="PTHR10098">
    <property type="entry name" value="RAPSYN-RELATED"/>
    <property type="match status" value="1"/>
</dbReference>
<dbReference type="OrthoDB" id="9771112at2"/>
<keyword evidence="2" id="KW-0472">Membrane</keyword>
<evidence type="ECO:0000259" key="3">
    <source>
        <dbReference type="Pfam" id="PF12770"/>
    </source>
</evidence>
<feature type="transmembrane region" description="Helical" evidence="2">
    <location>
        <begin position="869"/>
        <end position="885"/>
    </location>
</feature>
<reference evidence="4 5" key="1">
    <citation type="submission" date="2016-10" db="EMBL/GenBank/DDBJ databases">
        <authorList>
            <person name="de Groot N.N."/>
        </authorList>
    </citation>
    <scope>NUCLEOTIDE SEQUENCE [LARGE SCALE GENOMIC DNA]</scope>
    <source>
        <strain evidence="4 5">DSM 16195</strain>
    </source>
</reference>
<gene>
    <name evidence="4" type="ORF">SAMN05421855_101707</name>
</gene>
<dbReference type="SUPFAM" id="SSF48452">
    <property type="entry name" value="TPR-like"/>
    <property type="match status" value="2"/>
</dbReference>
<dbReference type="AlphaFoldDB" id="A0A1G7D1K5"/>
<dbReference type="EMBL" id="FNBA01000001">
    <property type="protein sequence ID" value="SDE45407.1"/>
    <property type="molecule type" value="Genomic_DNA"/>
</dbReference>
<feature type="repeat" description="TPR" evidence="1">
    <location>
        <begin position="88"/>
        <end position="121"/>
    </location>
</feature>
<evidence type="ECO:0000313" key="5">
    <source>
        <dbReference type="Proteomes" id="UP000199321"/>
    </source>
</evidence>
<sequence>MNSNTYSQTYFNDYQNLDSKLEDVHRDLLTDSLINLAITKQAYQEAVKIAHKHSIEKYSANDYEAAIAYGFVEIEILEKNKLDRNEYVQALYNVGRFYYKNDDFERAAFMHQKIVDLNHSNQTKGRSYCEIGRSYFAKGDYYKAVDFYRFGIAALEKANDPITTIRSLIQLSNIYEQINTSESLQEKFKALNRALKLSEETQLPKLDQYALYSSLASYFHNDETFDFQKAKLYLGKSLEIALSSNDDKNAANLYSNLGNLYDSAKKDSAYYYYQKALRYFKNEGEAIRTFNNLASFHIKRKQYQKALIESHKTVSYVSKMNNSSDSFPTIESLLNTPDKYSVLRALLLKSTSYLGMNDEFNDSIVVKKAFKNLKIADEVIDFLLKESTEVASKFHWRKTASDIYAKLIHCAYLMDDRDLFFHYAEKNKAFLLTTSVLENAKKKQLPDSILPIDLQFRKNIVTAQKGINELTDSAKKDSMERDLFQLKEAYRSFQETLAEKFPSHFLSKNQAKVFKLSTIQKTLDTTKVFVSITWNEADEFMSNAYVLLVSQTETRAYLIKDLSRLKNLVLKYREAISKPFDKKEDRSHFINISNELYRTLFPSEVIQHFIKDKHLIIIPDGHMQSIPFESLITEKASQTYLIEKHEISYVYSASFQLHNNSLTRLATKGFVSFSPITFPNTSLDNLSYSEQEMEHIEEHVKGDFYFRSEATKSQFLKEYGQYQIVHLATHANATKNPWIAFNDSIVSLTELYTAPNNAELVVLSSCNTAVGEVSEGEGVLSLERGFFYSGAHAVVSSLWNVNDKSATTILGGFYKNLEKGMSKSQALRNAKLNYLTSHTLSQKSPYYWAPYIIVGNTDPVSFLPQKSKFTWLWGIAFCAIIFLLFKKKLKK</sequence>
<keyword evidence="2" id="KW-1133">Transmembrane helix</keyword>
<evidence type="ECO:0000256" key="2">
    <source>
        <dbReference type="SAM" id="Phobius"/>
    </source>
</evidence>
<dbReference type="STRING" id="227084.SAMN05421855_101707"/>
<dbReference type="PANTHER" id="PTHR10098:SF108">
    <property type="entry name" value="TETRATRICOPEPTIDE REPEAT PROTEIN 28"/>
    <property type="match status" value="1"/>
</dbReference>
<proteinExistence type="predicted"/>
<dbReference type="InterPro" id="IPR011990">
    <property type="entry name" value="TPR-like_helical_dom_sf"/>
</dbReference>
<keyword evidence="2" id="KW-0812">Transmembrane</keyword>
<feature type="domain" description="CHAT" evidence="3">
    <location>
        <begin position="593"/>
        <end position="856"/>
    </location>
</feature>
<accession>A0A1G7D1K5</accession>
<keyword evidence="5" id="KW-1185">Reference proteome</keyword>
<dbReference type="Pfam" id="PF12770">
    <property type="entry name" value="CHAT"/>
    <property type="match status" value="1"/>
</dbReference>
<name>A0A1G7D1K5_9FLAO</name>
<evidence type="ECO:0000313" key="4">
    <source>
        <dbReference type="EMBL" id="SDE45407.1"/>
    </source>
</evidence>
<protein>
    <submittedName>
        <fullName evidence="4">CHAT domain-containing protein</fullName>
    </submittedName>
</protein>